<evidence type="ECO:0000256" key="2">
    <source>
        <dbReference type="ARBA" id="ARBA00010139"/>
    </source>
</evidence>
<dbReference type="GO" id="GO:0050661">
    <property type="term" value="F:NADP binding"/>
    <property type="evidence" value="ECO:0007669"/>
    <property type="project" value="InterPro"/>
</dbReference>
<dbReference type="InterPro" id="IPR036188">
    <property type="entry name" value="FAD/NAD-bd_sf"/>
</dbReference>
<keyword evidence="3" id="KW-0285">Flavoprotein</keyword>
<name>A0A346XVC9_9ACTN</name>
<evidence type="ECO:0000256" key="6">
    <source>
        <dbReference type="ARBA" id="ARBA00023002"/>
    </source>
</evidence>
<dbReference type="OrthoDB" id="5168853at2"/>
<keyword evidence="6" id="KW-0560">Oxidoreductase</keyword>
<dbReference type="GO" id="GO:0004499">
    <property type="term" value="F:N,N-dimethylaniline monooxygenase activity"/>
    <property type="evidence" value="ECO:0007669"/>
    <property type="project" value="InterPro"/>
</dbReference>
<dbReference type="PIRSF" id="PIRSF000332">
    <property type="entry name" value="FMO"/>
    <property type="match status" value="1"/>
</dbReference>
<organism evidence="7 8">
    <name type="scientific">Euzebya pacifica</name>
    <dbReference type="NCBI Taxonomy" id="1608957"/>
    <lineage>
        <taxon>Bacteria</taxon>
        <taxon>Bacillati</taxon>
        <taxon>Actinomycetota</taxon>
        <taxon>Nitriliruptoria</taxon>
        <taxon>Euzebyales</taxon>
    </lineage>
</organism>
<keyword evidence="4" id="KW-0274">FAD</keyword>
<dbReference type="EMBL" id="CP031165">
    <property type="protein sequence ID" value="AXV06176.1"/>
    <property type="molecule type" value="Genomic_DNA"/>
</dbReference>
<evidence type="ECO:0000256" key="1">
    <source>
        <dbReference type="ARBA" id="ARBA00009183"/>
    </source>
</evidence>
<keyword evidence="8" id="KW-1185">Reference proteome</keyword>
<comment type="similarity">
    <text evidence="1">Belongs to the FMO family.</text>
</comment>
<evidence type="ECO:0000256" key="4">
    <source>
        <dbReference type="ARBA" id="ARBA00022827"/>
    </source>
</evidence>
<dbReference type="InterPro" id="IPR000960">
    <property type="entry name" value="Flavin_mOase"/>
</dbReference>
<sequence>MIRTAAVVGAGPSGLLAARALRAEGIEPTIFERGPDVGGIWNIDAPGSPMYESAHFISSRTQSGFPGFPMPEDYPDYPDHRRILAYIRDFAEVWGLRRHLRTNTVVEHAAPTPEGAWTVTTAGAAPEVFDALVCANGVTWEPNVPDLPGADTFSGELRHSRTYRDPSEFDGRRVVIVGAGNSGVDIACDAARSAARAVLSMRRGYWFVSKHLFGIPTDVIVADPPPIPIPHRVETWALEALLKVVVGKPQRFGLPAPDHHVLETHPIVNTAVLHHISHGDLEPKPDVARLDGEHVVFTDGSRVQADLVLLATGYQHAIPYLDEHLLPWDGGRPQLYLNLFPRDLPTLAVVGMIEFASAAYGHFDHMAQLVAGVLALSDDDPRRKVAAELRRTHQPDLRGGHHYVDSPRHANYVEAETYEKVLDDVRTRIGLNPWRDWVDAPVPSRPSTVG</sequence>
<proteinExistence type="inferred from homology"/>
<evidence type="ECO:0000256" key="5">
    <source>
        <dbReference type="ARBA" id="ARBA00022857"/>
    </source>
</evidence>
<evidence type="ECO:0000313" key="8">
    <source>
        <dbReference type="Proteomes" id="UP000264006"/>
    </source>
</evidence>
<dbReference type="Proteomes" id="UP000264006">
    <property type="component" value="Chromosome"/>
</dbReference>
<comment type="similarity">
    <text evidence="2">Belongs to the FAD-binding monooxygenase family.</text>
</comment>
<dbReference type="SUPFAM" id="SSF51905">
    <property type="entry name" value="FAD/NAD(P)-binding domain"/>
    <property type="match status" value="3"/>
</dbReference>
<dbReference type="PRINTS" id="PR00370">
    <property type="entry name" value="FMOXYGENASE"/>
</dbReference>
<dbReference type="InterPro" id="IPR050346">
    <property type="entry name" value="FMO-like"/>
</dbReference>
<dbReference type="InterPro" id="IPR020946">
    <property type="entry name" value="Flavin_mOase-like"/>
</dbReference>
<dbReference type="KEGG" id="euz:DVS28_a1482"/>
<dbReference type="RefSeq" id="WP_114590872.1">
    <property type="nucleotide sequence ID" value="NZ_CP031165.1"/>
</dbReference>
<keyword evidence="7" id="KW-0503">Monooxygenase</keyword>
<dbReference type="PANTHER" id="PTHR23023">
    <property type="entry name" value="DIMETHYLANILINE MONOOXYGENASE"/>
    <property type="match status" value="1"/>
</dbReference>
<evidence type="ECO:0000313" key="7">
    <source>
        <dbReference type="EMBL" id="AXV06176.1"/>
    </source>
</evidence>
<dbReference type="GO" id="GO:0050660">
    <property type="term" value="F:flavin adenine dinucleotide binding"/>
    <property type="evidence" value="ECO:0007669"/>
    <property type="project" value="InterPro"/>
</dbReference>
<dbReference type="Pfam" id="PF00743">
    <property type="entry name" value="FMO-like"/>
    <property type="match status" value="1"/>
</dbReference>
<protein>
    <submittedName>
        <fullName evidence="7">Cyclohexanone monooxygenase</fullName>
    </submittedName>
</protein>
<evidence type="ECO:0000256" key="3">
    <source>
        <dbReference type="ARBA" id="ARBA00022630"/>
    </source>
</evidence>
<dbReference type="AlphaFoldDB" id="A0A346XVC9"/>
<accession>A0A346XVC9</accession>
<dbReference type="Gene3D" id="3.50.50.60">
    <property type="entry name" value="FAD/NAD(P)-binding domain"/>
    <property type="match status" value="1"/>
</dbReference>
<reference evidence="7 8" key="1">
    <citation type="submission" date="2018-09" db="EMBL/GenBank/DDBJ databases">
        <title>Complete genome sequence of Euzebya sp. DY32-46 isolated from seawater of Pacific Ocean.</title>
        <authorList>
            <person name="Xu L."/>
            <person name="Wu Y.-H."/>
            <person name="Xu X.-W."/>
        </authorList>
    </citation>
    <scope>NUCLEOTIDE SEQUENCE [LARGE SCALE GENOMIC DNA]</scope>
    <source>
        <strain evidence="7 8">DY32-46</strain>
    </source>
</reference>
<keyword evidence="5" id="KW-0521">NADP</keyword>
<gene>
    <name evidence="7" type="ORF">DVS28_a1482</name>
</gene>